<protein>
    <submittedName>
        <fullName evidence="1">Uncharacterized protein</fullName>
    </submittedName>
</protein>
<dbReference type="EMBL" id="QGQD01000006">
    <property type="protein sequence ID" value="TLD02696.1"/>
    <property type="molecule type" value="Genomic_DNA"/>
</dbReference>
<dbReference type="RefSeq" id="WP_138001566.1">
    <property type="nucleotide sequence ID" value="NZ_QGQD01000006.1"/>
</dbReference>
<name>A0A4U8QQS7_9FIRM</name>
<evidence type="ECO:0000313" key="1">
    <source>
        <dbReference type="EMBL" id="TLD02696.1"/>
    </source>
</evidence>
<dbReference type="Proteomes" id="UP000306509">
    <property type="component" value="Unassembled WGS sequence"/>
</dbReference>
<comment type="caution">
    <text evidence="1">The sequence shown here is derived from an EMBL/GenBank/DDBJ whole genome shotgun (WGS) entry which is preliminary data.</text>
</comment>
<gene>
    <name evidence="1" type="ORF">DSM106044_00194</name>
</gene>
<organism evidence="1 2">
    <name type="scientific">Robinsoniella peoriensis</name>
    <dbReference type="NCBI Taxonomy" id="180332"/>
    <lineage>
        <taxon>Bacteria</taxon>
        <taxon>Bacillati</taxon>
        <taxon>Bacillota</taxon>
        <taxon>Clostridia</taxon>
        <taxon>Lachnospirales</taxon>
        <taxon>Lachnospiraceae</taxon>
        <taxon>Robinsoniella</taxon>
    </lineage>
</organism>
<proteinExistence type="predicted"/>
<keyword evidence="2" id="KW-1185">Reference proteome</keyword>
<dbReference type="AlphaFoldDB" id="A0A4U8QQS7"/>
<sequence length="175" mass="20524" precursor="true">MKKIIKKLIFIVIIILSVFGIWQLVKVAHDADNIFNRTRYVFNGKVLTINEIREKSYGFYGKNNMEDSTFAIKEGSITDKIFKQKVKGVNKIMEKQIITETTPFDQSDLSGGQAWVQKQCSILKPVFYEYTLYEYHEKAYIRMKFAVDYKRNSLSGMYEFEDVTAEQLKQLINSR</sequence>
<accession>A0A4U8QQS7</accession>
<reference evidence="1 2" key="1">
    <citation type="journal article" date="2019" name="Anaerobe">
        <title>Detection of Robinsoniella peoriensis in multiple bone samples of a trauma patient.</title>
        <authorList>
            <person name="Schrottner P."/>
            <person name="Hartwich K."/>
            <person name="Bunk B."/>
            <person name="Schober I."/>
            <person name="Helbig S."/>
            <person name="Rudolph W.W."/>
            <person name="Gunzer F."/>
        </authorList>
    </citation>
    <scope>NUCLEOTIDE SEQUENCE [LARGE SCALE GENOMIC DNA]</scope>
    <source>
        <strain evidence="1 2">DSM 106044</strain>
    </source>
</reference>
<evidence type="ECO:0000313" key="2">
    <source>
        <dbReference type="Proteomes" id="UP000306509"/>
    </source>
</evidence>